<evidence type="ECO:0000256" key="1">
    <source>
        <dbReference type="ARBA" id="ARBA00022614"/>
    </source>
</evidence>
<keyword evidence="6" id="KW-1185">Reference proteome</keyword>
<keyword evidence="3" id="KW-1133">Transmembrane helix</keyword>
<keyword evidence="3" id="KW-0472">Membrane</keyword>
<dbReference type="PROSITE" id="PS51450">
    <property type="entry name" value="LRR"/>
    <property type="match status" value="3"/>
</dbReference>
<keyword evidence="1" id="KW-0433">Leucine-rich repeat</keyword>
<feature type="transmembrane region" description="Helical" evidence="3">
    <location>
        <begin position="417"/>
        <end position="445"/>
    </location>
</feature>
<dbReference type="EMBL" id="LN902848">
    <property type="protein sequence ID" value="CDS43434.1"/>
    <property type="molecule type" value="Genomic_DNA"/>
</dbReference>
<gene>
    <name evidence="5" type="ORF">EmuJ_001119600</name>
</gene>
<reference evidence="5" key="1">
    <citation type="journal article" date="2013" name="Nature">
        <title>The genomes of four tapeworm species reveal adaptations to parasitism.</title>
        <authorList>
            <person name="Tsai I.J."/>
            <person name="Zarowiecki M."/>
            <person name="Holroyd N."/>
            <person name="Garciarrubio A."/>
            <person name="Sanchez-Flores A."/>
            <person name="Brooks K.L."/>
            <person name="Tracey A."/>
            <person name="Bobes R.J."/>
            <person name="Fragoso G."/>
            <person name="Sciutto E."/>
            <person name="Aslett M."/>
            <person name="Beasley H."/>
            <person name="Bennett H.M."/>
            <person name="Cai J."/>
            <person name="Camicia F."/>
            <person name="Clark R."/>
            <person name="Cucher M."/>
            <person name="De Silva N."/>
            <person name="Day T.A."/>
            <person name="Deplazes P."/>
            <person name="Estrada K."/>
            <person name="Fernandez C."/>
            <person name="Holland P.W."/>
            <person name="Hou J."/>
            <person name="Hu S."/>
            <person name="Huckvale T."/>
            <person name="Hung S.S."/>
            <person name="Kamenetzky L."/>
            <person name="Keane J.A."/>
            <person name="Kiss F."/>
            <person name="Koziol U."/>
            <person name="Lambert O."/>
            <person name="Liu K."/>
            <person name="Luo X."/>
            <person name="Luo Y."/>
            <person name="Macchiaroli N."/>
            <person name="Nichol S."/>
            <person name="Paps J."/>
            <person name="Parkinson J."/>
            <person name="Pouchkina-Stantcheva N."/>
            <person name="Riddiford N."/>
            <person name="Rosenzvit M."/>
            <person name="Salinas G."/>
            <person name="Wasmuth J.D."/>
            <person name="Zamanian M."/>
            <person name="Zheng Y."/>
            <person name="Cai X."/>
            <person name="Soberon X."/>
            <person name="Olson P.D."/>
            <person name="Laclette J.P."/>
            <person name="Brehm K."/>
            <person name="Berriman M."/>
            <person name="Garciarrubio A."/>
            <person name="Bobes R.J."/>
            <person name="Fragoso G."/>
            <person name="Sanchez-Flores A."/>
            <person name="Estrada K."/>
            <person name="Cevallos M.A."/>
            <person name="Morett E."/>
            <person name="Gonzalez V."/>
            <person name="Portillo T."/>
            <person name="Ochoa-Leyva A."/>
            <person name="Jose M.V."/>
            <person name="Sciutto E."/>
            <person name="Landa A."/>
            <person name="Jimenez L."/>
            <person name="Valdes V."/>
            <person name="Carrero J.C."/>
            <person name="Larralde C."/>
            <person name="Morales-Montor J."/>
            <person name="Limon-Lason J."/>
            <person name="Soberon X."/>
            <person name="Laclette J.P."/>
        </authorList>
    </citation>
    <scope>NUCLEOTIDE SEQUENCE [LARGE SCALE GENOMIC DNA]</scope>
</reference>
<evidence type="ECO:0000256" key="3">
    <source>
        <dbReference type="SAM" id="Phobius"/>
    </source>
</evidence>
<protein>
    <submittedName>
        <fullName evidence="5">Leucine rich repeat typical subtype</fullName>
    </submittedName>
</protein>
<dbReference type="SMART" id="SM00369">
    <property type="entry name" value="LRR_TYP"/>
    <property type="match status" value="4"/>
</dbReference>
<dbReference type="GO" id="GO:0005615">
    <property type="term" value="C:extracellular space"/>
    <property type="evidence" value="ECO:0007669"/>
    <property type="project" value="TreeGrafter"/>
</dbReference>
<dbReference type="OMA" id="RRYPNTM"/>
<dbReference type="PANTHER" id="PTHR45712:SF22">
    <property type="entry name" value="INSULIN-LIKE GROWTH FACTOR-BINDING PROTEIN COMPLEX ACID LABILE SUBUNIT"/>
    <property type="match status" value="1"/>
</dbReference>
<name>A0A068YFU6_ECHMU</name>
<dbReference type="eggNOG" id="KOG0619">
    <property type="taxonomic scope" value="Eukaryota"/>
</dbReference>
<keyword evidence="4" id="KW-0732">Signal</keyword>
<dbReference type="OrthoDB" id="676979at2759"/>
<dbReference type="STRING" id="6211.A0A068YFU6"/>
<sequence>MKFHFGLLLLQFIVSKAGTVNIEGVRCEETPAAGNSSKLTAECWIHPEAKIIPCITTWDTLHLEIMDDQDKKETVLQPSLFSHCGQLRVLAIWDGGPLSRLQRDVFQPLYNLERLVVRSKKLQFIDRSFLLCLPHLQLLSITDSKALEHLGQNILEPLPRPLTTLDLSNNQLMDLRQLGTFGNHVLRNLYLQNNKISRLYRDSLLELSELRLLRLSGNQLSGSLETALGIKSPSGESPLISVPKLEILDLANNYLTEISGCQWAGGCGEHSVLTKLRVLNLAKNRLTWIDPMAFRGLSALTELRLEGNNNLLQAGSLPVVLFSLTQLTHPDLKHLAIPQEVPGNGAIKMCANDPLVGSRIVLRAMEHLSNNFCEETSPLPLSLETTAAPTMNFTPMIPDLPANEGPVFTFIRRTHRWVLTIIAIGLLLTGVLISALIFVCLHFGLHSDPPKEQEMAKESVKPAIVYAPSRMSLQHIYTKEGCCPAYLPLAQPPPGGKRLSCLEINGTSLIRNQELARRRNASNSVYSLLSAPPNATAALVASSINLINAQPTTKHAIV</sequence>
<feature type="signal peptide" evidence="4">
    <location>
        <begin position="1"/>
        <end position="19"/>
    </location>
</feature>
<dbReference type="Gene3D" id="3.80.10.10">
    <property type="entry name" value="Ribonuclease Inhibitor"/>
    <property type="match status" value="2"/>
</dbReference>
<dbReference type="InterPro" id="IPR050333">
    <property type="entry name" value="SLRP"/>
</dbReference>
<dbReference type="SUPFAM" id="SSF52058">
    <property type="entry name" value="L domain-like"/>
    <property type="match status" value="1"/>
</dbReference>
<keyword evidence="2" id="KW-0677">Repeat</keyword>
<dbReference type="InterPro" id="IPR003591">
    <property type="entry name" value="Leu-rich_rpt_typical-subtyp"/>
</dbReference>
<reference evidence="5" key="2">
    <citation type="submission" date="2015-11" db="EMBL/GenBank/DDBJ databases">
        <authorList>
            <person name="Zhang Y."/>
            <person name="Guo Z."/>
        </authorList>
    </citation>
    <scope>NUCLEOTIDE SEQUENCE</scope>
</reference>
<feature type="chain" id="PRO_5009741743" evidence="4">
    <location>
        <begin position="20"/>
        <end position="558"/>
    </location>
</feature>
<dbReference type="InterPro" id="IPR032675">
    <property type="entry name" value="LRR_dom_sf"/>
</dbReference>
<dbReference type="AlphaFoldDB" id="A0A068YFU6"/>
<proteinExistence type="predicted"/>
<evidence type="ECO:0000313" key="6">
    <source>
        <dbReference type="Proteomes" id="UP000017246"/>
    </source>
</evidence>
<dbReference type="InterPro" id="IPR001611">
    <property type="entry name" value="Leu-rich_rpt"/>
</dbReference>
<dbReference type="PRINTS" id="PR00019">
    <property type="entry name" value="LEURICHRPT"/>
</dbReference>
<accession>A0A068YFU6</accession>
<evidence type="ECO:0000256" key="4">
    <source>
        <dbReference type="SAM" id="SignalP"/>
    </source>
</evidence>
<dbReference type="Proteomes" id="UP000017246">
    <property type="component" value="Unassembled WGS sequence"/>
</dbReference>
<keyword evidence="3" id="KW-0812">Transmembrane</keyword>
<evidence type="ECO:0000313" key="5">
    <source>
        <dbReference type="EMBL" id="CDS43434.1"/>
    </source>
</evidence>
<organism evidence="5 6">
    <name type="scientific">Echinococcus multilocularis</name>
    <name type="common">Fox tapeworm</name>
    <dbReference type="NCBI Taxonomy" id="6211"/>
    <lineage>
        <taxon>Eukaryota</taxon>
        <taxon>Metazoa</taxon>
        <taxon>Spiralia</taxon>
        <taxon>Lophotrochozoa</taxon>
        <taxon>Platyhelminthes</taxon>
        <taxon>Cestoda</taxon>
        <taxon>Eucestoda</taxon>
        <taxon>Cyclophyllidea</taxon>
        <taxon>Taeniidae</taxon>
        <taxon>Echinococcus</taxon>
    </lineage>
</organism>
<dbReference type="Pfam" id="PF13855">
    <property type="entry name" value="LRR_8"/>
    <property type="match status" value="2"/>
</dbReference>
<evidence type="ECO:0000256" key="2">
    <source>
        <dbReference type="ARBA" id="ARBA00022737"/>
    </source>
</evidence>
<dbReference type="PANTHER" id="PTHR45712">
    <property type="entry name" value="AGAP008170-PA"/>
    <property type="match status" value="1"/>
</dbReference>